<evidence type="ECO:0000313" key="2">
    <source>
        <dbReference type="EMBL" id="KAA6356678.1"/>
    </source>
</evidence>
<gene>
    <name evidence="2" type="ORF">EZS28_047795</name>
</gene>
<reference evidence="2 3" key="1">
    <citation type="submission" date="2019-03" db="EMBL/GenBank/DDBJ databases">
        <title>Single cell metagenomics reveals metabolic interactions within the superorganism composed of flagellate Streblomastix strix and complex community of Bacteroidetes bacteria on its surface.</title>
        <authorList>
            <person name="Treitli S.C."/>
            <person name="Kolisko M."/>
            <person name="Husnik F."/>
            <person name="Keeling P."/>
            <person name="Hampl V."/>
        </authorList>
    </citation>
    <scope>NUCLEOTIDE SEQUENCE [LARGE SCALE GENOMIC DNA]</scope>
    <source>
        <strain evidence="2">ST1C</strain>
    </source>
</reference>
<dbReference type="EMBL" id="SNRW01032580">
    <property type="protein sequence ID" value="KAA6356678.1"/>
    <property type="molecule type" value="Genomic_DNA"/>
</dbReference>
<name>A0A5J4TEP1_9EUKA</name>
<organism evidence="2 3">
    <name type="scientific">Streblomastix strix</name>
    <dbReference type="NCBI Taxonomy" id="222440"/>
    <lineage>
        <taxon>Eukaryota</taxon>
        <taxon>Metamonada</taxon>
        <taxon>Preaxostyla</taxon>
        <taxon>Oxymonadida</taxon>
        <taxon>Streblomastigidae</taxon>
        <taxon>Streblomastix</taxon>
    </lineage>
</organism>
<feature type="region of interest" description="Disordered" evidence="1">
    <location>
        <begin position="54"/>
        <end position="86"/>
    </location>
</feature>
<sequence>MPKKPLLLENLSSRNRTLFLQGISGTYGGSIQISEDGTSIIRIKGEKDMEQNITDNTNKKERSIKTREERDNEEYLDENGISGSEYGEYEDVDDNNESNLADGNNQQIKIPKNKSLQRMGINEEIDQGRIFNVNIPMERRDQRIIPVLNLPDNYDEEDDEDYGEENEEDQKCFKFEDKRINRGRDFIRE</sequence>
<evidence type="ECO:0000256" key="1">
    <source>
        <dbReference type="SAM" id="MobiDB-lite"/>
    </source>
</evidence>
<feature type="compositionally biased region" description="Basic and acidic residues" evidence="1">
    <location>
        <begin position="57"/>
        <end position="70"/>
    </location>
</feature>
<comment type="caution">
    <text evidence="2">The sequence shown here is derived from an EMBL/GenBank/DDBJ whole genome shotgun (WGS) entry which is preliminary data.</text>
</comment>
<protein>
    <submittedName>
        <fullName evidence="2">Uncharacterized protein</fullName>
    </submittedName>
</protein>
<dbReference type="Proteomes" id="UP000324800">
    <property type="component" value="Unassembled WGS sequence"/>
</dbReference>
<accession>A0A5J4TEP1</accession>
<evidence type="ECO:0000313" key="3">
    <source>
        <dbReference type="Proteomes" id="UP000324800"/>
    </source>
</evidence>
<proteinExistence type="predicted"/>
<dbReference type="AlphaFoldDB" id="A0A5J4TEP1"/>